<evidence type="ECO:0000256" key="2">
    <source>
        <dbReference type="SAM" id="Phobius"/>
    </source>
</evidence>
<evidence type="ECO:0000256" key="1">
    <source>
        <dbReference type="SAM" id="MobiDB-lite"/>
    </source>
</evidence>
<dbReference type="Proteomes" id="UP000887458">
    <property type="component" value="Unassembled WGS sequence"/>
</dbReference>
<feature type="transmembrane region" description="Helical" evidence="2">
    <location>
        <begin position="64"/>
        <end position="85"/>
    </location>
</feature>
<feature type="compositionally biased region" description="Low complexity" evidence="1">
    <location>
        <begin position="95"/>
        <end position="114"/>
    </location>
</feature>
<feature type="region of interest" description="Disordered" evidence="1">
    <location>
        <begin position="91"/>
        <end position="114"/>
    </location>
</feature>
<feature type="compositionally biased region" description="Low complexity" evidence="1">
    <location>
        <begin position="38"/>
        <end position="51"/>
    </location>
</feature>
<evidence type="ECO:0000313" key="4">
    <source>
        <dbReference type="Proteomes" id="UP000887458"/>
    </source>
</evidence>
<keyword evidence="2" id="KW-0812">Transmembrane</keyword>
<comment type="caution">
    <text evidence="3">The sequence shown here is derived from an EMBL/GenBank/DDBJ whole genome shotgun (WGS) entry which is preliminary data.</text>
</comment>
<evidence type="ECO:0000313" key="3">
    <source>
        <dbReference type="EMBL" id="KAH9423628.1"/>
    </source>
</evidence>
<keyword evidence="2" id="KW-1133">Transmembrane helix</keyword>
<keyword evidence="2" id="KW-0472">Membrane</keyword>
<feature type="region of interest" description="Disordered" evidence="1">
    <location>
        <begin position="23"/>
        <end position="52"/>
    </location>
</feature>
<protein>
    <submittedName>
        <fullName evidence="3">Uncharacterized protein</fullName>
    </submittedName>
</protein>
<dbReference type="EMBL" id="NJHN03000031">
    <property type="protein sequence ID" value="KAH9423628.1"/>
    <property type="molecule type" value="Genomic_DNA"/>
</dbReference>
<accession>A0ABQ8JLZ4</accession>
<name>A0ABQ8JLZ4_DERPT</name>
<reference evidence="3 4" key="1">
    <citation type="journal article" date="2018" name="J. Allergy Clin. Immunol.">
        <title>High-quality assembly of Dermatophagoides pteronyssinus genome and transcriptome reveals a wide range of novel allergens.</title>
        <authorList>
            <person name="Liu X.Y."/>
            <person name="Yang K.Y."/>
            <person name="Wang M.Q."/>
            <person name="Kwok J.S."/>
            <person name="Zeng X."/>
            <person name="Yang Z."/>
            <person name="Xiao X.J."/>
            <person name="Lau C.P."/>
            <person name="Li Y."/>
            <person name="Huang Z.M."/>
            <person name="Ba J.G."/>
            <person name="Yim A.K."/>
            <person name="Ouyang C.Y."/>
            <person name="Ngai S.M."/>
            <person name="Chan T.F."/>
            <person name="Leung E.L."/>
            <person name="Liu L."/>
            <person name="Liu Z.G."/>
            <person name="Tsui S.K."/>
        </authorList>
    </citation>
    <scope>NUCLEOTIDE SEQUENCE [LARGE SCALE GENOMIC DNA]</scope>
    <source>
        <strain evidence="3">Derp</strain>
    </source>
</reference>
<sequence length="114" mass="12773">MSFPITHFTTIGTPPTKIWRTTVPNFPTDDHHHPTDHPPSVTTDHSSVTTDHPNDNNSFDLNTIYIAVGSVVATLIIVFIFYCICKKCCKKKLSRSGSSRRSSSRKLTLSRQTL</sequence>
<proteinExistence type="predicted"/>
<organism evidence="3 4">
    <name type="scientific">Dermatophagoides pteronyssinus</name>
    <name type="common">European house dust mite</name>
    <dbReference type="NCBI Taxonomy" id="6956"/>
    <lineage>
        <taxon>Eukaryota</taxon>
        <taxon>Metazoa</taxon>
        <taxon>Ecdysozoa</taxon>
        <taxon>Arthropoda</taxon>
        <taxon>Chelicerata</taxon>
        <taxon>Arachnida</taxon>
        <taxon>Acari</taxon>
        <taxon>Acariformes</taxon>
        <taxon>Sarcoptiformes</taxon>
        <taxon>Astigmata</taxon>
        <taxon>Psoroptidia</taxon>
        <taxon>Analgoidea</taxon>
        <taxon>Pyroglyphidae</taxon>
        <taxon>Dermatophagoidinae</taxon>
        <taxon>Dermatophagoides</taxon>
    </lineage>
</organism>
<gene>
    <name evidence="3" type="ORF">DERP_005208</name>
</gene>
<keyword evidence="4" id="KW-1185">Reference proteome</keyword>
<reference evidence="3 4" key="2">
    <citation type="journal article" date="2022" name="Mol. Biol. Evol.">
        <title>Comparative Genomics Reveals Insights into the Divergent Evolution of Astigmatic Mites and Household Pest Adaptations.</title>
        <authorList>
            <person name="Xiong Q."/>
            <person name="Wan A.T."/>
            <person name="Liu X."/>
            <person name="Fung C.S."/>
            <person name="Xiao X."/>
            <person name="Malainual N."/>
            <person name="Hou J."/>
            <person name="Wang L."/>
            <person name="Wang M."/>
            <person name="Yang K.Y."/>
            <person name="Cui Y."/>
            <person name="Leung E.L."/>
            <person name="Nong W."/>
            <person name="Shin S.K."/>
            <person name="Au S.W."/>
            <person name="Jeong K.Y."/>
            <person name="Chew F.T."/>
            <person name="Hui J.H."/>
            <person name="Leung T.F."/>
            <person name="Tungtrongchitr A."/>
            <person name="Zhong N."/>
            <person name="Liu Z."/>
            <person name="Tsui S.K."/>
        </authorList>
    </citation>
    <scope>NUCLEOTIDE SEQUENCE [LARGE SCALE GENOMIC DNA]</scope>
    <source>
        <strain evidence="3">Derp</strain>
    </source>
</reference>